<evidence type="ECO:0000256" key="1">
    <source>
        <dbReference type="SAM" id="MobiDB-lite"/>
    </source>
</evidence>
<reference evidence="3" key="1">
    <citation type="journal article" date="2019" name="Int. J. Syst. Evol. Microbiol.">
        <title>The Global Catalogue of Microorganisms (GCM) 10K type strain sequencing project: providing services to taxonomists for standard genome sequencing and annotation.</title>
        <authorList>
            <consortium name="The Broad Institute Genomics Platform"/>
            <consortium name="The Broad Institute Genome Sequencing Center for Infectious Disease"/>
            <person name="Wu L."/>
            <person name="Ma J."/>
        </authorList>
    </citation>
    <scope>NUCLEOTIDE SEQUENCE [LARGE SCALE GENOMIC DNA]</scope>
    <source>
        <strain evidence="3">JCM 9091</strain>
    </source>
</reference>
<evidence type="ECO:0000313" key="3">
    <source>
        <dbReference type="Proteomes" id="UP001501532"/>
    </source>
</evidence>
<gene>
    <name evidence="2" type="ORF">GCM10010448_68640</name>
</gene>
<comment type="caution">
    <text evidence="2">The sequence shown here is derived from an EMBL/GenBank/DDBJ whole genome shotgun (WGS) entry which is preliminary data.</text>
</comment>
<organism evidence="2 3">
    <name type="scientific">Streptomyces glomeratus</name>
    <dbReference type="NCBI Taxonomy" id="284452"/>
    <lineage>
        <taxon>Bacteria</taxon>
        <taxon>Bacillati</taxon>
        <taxon>Actinomycetota</taxon>
        <taxon>Actinomycetes</taxon>
        <taxon>Kitasatosporales</taxon>
        <taxon>Streptomycetaceae</taxon>
        <taxon>Streptomyces</taxon>
    </lineage>
</organism>
<sequence>MTVTQRCSSASDIRAGISTTVRSPSRYADTVLRRRALLRTSIALALEPLGGWLVVLRCDFPALCSGSAGTPRRYPLRTGEVPPLERFRADPHSKRSIYTKNTPACGQLSPRRHPPQAS</sequence>
<name>A0ABP6M824_9ACTN</name>
<proteinExistence type="predicted"/>
<keyword evidence="3" id="KW-1185">Reference proteome</keyword>
<evidence type="ECO:0000313" key="2">
    <source>
        <dbReference type="EMBL" id="GAA3076666.1"/>
    </source>
</evidence>
<dbReference type="EMBL" id="BAAAUF010000090">
    <property type="protein sequence ID" value="GAA3076666.1"/>
    <property type="molecule type" value="Genomic_DNA"/>
</dbReference>
<feature type="region of interest" description="Disordered" evidence="1">
    <location>
        <begin position="66"/>
        <end position="118"/>
    </location>
</feature>
<accession>A0ABP6M824</accession>
<feature type="compositionally biased region" description="Basic and acidic residues" evidence="1">
    <location>
        <begin position="83"/>
        <end position="93"/>
    </location>
</feature>
<protein>
    <submittedName>
        <fullName evidence="2">Uncharacterized protein</fullName>
    </submittedName>
</protein>
<dbReference type="Proteomes" id="UP001501532">
    <property type="component" value="Unassembled WGS sequence"/>
</dbReference>